<evidence type="ECO:0000259" key="6">
    <source>
        <dbReference type="PROSITE" id="PS50071"/>
    </source>
</evidence>
<feature type="compositionally biased region" description="Pro residues" evidence="5">
    <location>
        <begin position="335"/>
        <end position="351"/>
    </location>
</feature>
<dbReference type="STRING" id="1231657.A0A1Y2A493"/>
<dbReference type="GO" id="GO:0006355">
    <property type="term" value="P:regulation of DNA-templated transcription"/>
    <property type="evidence" value="ECO:0007669"/>
    <property type="project" value="InterPro"/>
</dbReference>
<feature type="region of interest" description="Disordered" evidence="5">
    <location>
        <begin position="145"/>
        <end position="164"/>
    </location>
</feature>
<dbReference type="PROSITE" id="PS50071">
    <property type="entry name" value="HOMEOBOX_2"/>
    <property type="match status" value="1"/>
</dbReference>
<reference evidence="7 8" key="1">
    <citation type="submission" date="2016-07" db="EMBL/GenBank/DDBJ databases">
        <title>Pervasive Adenine N6-methylation of Active Genes in Fungi.</title>
        <authorList>
            <consortium name="DOE Joint Genome Institute"/>
            <person name="Mondo S.J."/>
            <person name="Dannebaum R.O."/>
            <person name="Kuo R.C."/>
            <person name="Labutti K."/>
            <person name="Haridas S."/>
            <person name="Kuo A."/>
            <person name="Salamov A."/>
            <person name="Ahrendt S.R."/>
            <person name="Lipzen A."/>
            <person name="Sullivan W."/>
            <person name="Andreopoulos W.B."/>
            <person name="Clum A."/>
            <person name="Lindquist E."/>
            <person name="Daum C."/>
            <person name="Ramamoorthy G.K."/>
            <person name="Gryganskyi A."/>
            <person name="Culley D."/>
            <person name="Magnuson J.K."/>
            <person name="James T.Y."/>
            <person name="O'Malley M.A."/>
            <person name="Stajich J.E."/>
            <person name="Spatafora J.W."/>
            <person name="Visel A."/>
            <person name="Grigoriev I.V."/>
        </authorList>
    </citation>
    <scope>NUCLEOTIDE SEQUENCE [LARGE SCALE GENOMIC DNA]</scope>
    <source>
        <strain evidence="7 8">CBS 115471</strain>
    </source>
</reference>
<dbReference type="GO" id="GO:0005634">
    <property type="term" value="C:nucleus"/>
    <property type="evidence" value="ECO:0007669"/>
    <property type="project" value="UniProtKB-SubCell"/>
</dbReference>
<feature type="region of interest" description="Disordered" evidence="5">
    <location>
        <begin position="284"/>
        <end position="363"/>
    </location>
</feature>
<evidence type="ECO:0000256" key="1">
    <source>
        <dbReference type="ARBA" id="ARBA00023125"/>
    </source>
</evidence>
<keyword evidence="1 4" id="KW-0238">DNA-binding</keyword>
<dbReference type="InterPro" id="IPR050224">
    <property type="entry name" value="TALE_homeobox"/>
</dbReference>
<proteinExistence type="predicted"/>
<feature type="compositionally biased region" description="Polar residues" evidence="5">
    <location>
        <begin position="299"/>
        <end position="311"/>
    </location>
</feature>
<accession>A0A1Y2A493</accession>
<name>A0A1Y2A493_9PLEO</name>
<organism evidence="7 8">
    <name type="scientific">Clohesyomyces aquaticus</name>
    <dbReference type="NCBI Taxonomy" id="1231657"/>
    <lineage>
        <taxon>Eukaryota</taxon>
        <taxon>Fungi</taxon>
        <taxon>Dikarya</taxon>
        <taxon>Ascomycota</taxon>
        <taxon>Pezizomycotina</taxon>
        <taxon>Dothideomycetes</taxon>
        <taxon>Pleosporomycetidae</taxon>
        <taxon>Pleosporales</taxon>
        <taxon>Lindgomycetaceae</taxon>
        <taxon>Clohesyomyces</taxon>
    </lineage>
</organism>
<feature type="compositionally biased region" description="Polar residues" evidence="5">
    <location>
        <begin position="493"/>
        <end position="502"/>
    </location>
</feature>
<sequence>MTPPENNRQSGNEHSLLGLVAVGAPQPLYPAALPKLQTSLPFHLSSTTSPTSSIDTHSNISYPSQSTSPGMLQEVKDYVRLPLLPRMDSMSDSMVKTMSLKRVADDIIQQSGRHLGHSPPIQHGEQRSPQTKLPCFAELVEGVKDPSPPATPTHGKVSMAGSPVGSVTQFEKLAWNEGGKRRRLDDTQGGLTYKSARAAMYDPAREEYGSPKSIHPTQPSQPPVTYRHRPSLPAPQLQHLPPVTHARHQSSPGSHAHSSAHVIRPHGCSAPAAYDPATGGVAYGHSSRSYRPSSEPDVHTTSAQSSHSTPASYAYPTSPSHTYPTPASTLYGPASPNPQSPPVPIPYPAPRPDGYAVQHATPYAPAPASNYPLPGHYASASHHGHQALPTSSIYPPRDSVYSPEMYYHQQGPYSNYQFQNVGLDNQFNRKRRGNLPKEATTILKAWFNAHRDSPYPSEDEKVHLVNMTKLNMNQVSNWFINARRRAPQKEQRNSSTDATNEATGPMPGAISEPLSQS</sequence>
<dbReference type="Pfam" id="PF05920">
    <property type="entry name" value="Homeobox_KN"/>
    <property type="match status" value="1"/>
</dbReference>
<feature type="compositionally biased region" description="Low complexity" evidence="5">
    <location>
        <begin position="312"/>
        <end position="329"/>
    </location>
</feature>
<comment type="caution">
    <text evidence="7">The sequence shown here is derived from an EMBL/GenBank/DDBJ whole genome shotgun (WGS) entry which is preliminary data.</text>
</comment>
<dbReference type="InterPro" id="IPR008422">
    <property type="entry name" value="KN_HD"/>
</dbReference>
<keyword evidence="3 4" id="KW-0539">Nucleus</keyword>
<evidence type="ECO:0000313" key="8">
    <source>
        <dbReference type="Proteomes" id="UP000193144"/>
    </source>
</evidence>
<evidence type="ECO:0000256" key="3">
    <source>
        <dbReference type="ARBA" id="ARBA00023242"/>
    </source>
</evidence>
<dbReference type="PANTHER" id="PTHR11850">
    <property type="entry name" value="HOMEOBOX PROTEIN TRANSCRIPTION FACTORS"/>
    <property type="match status" value="1"/>
</dbReference>
<feature type="compositionally biased region" description="Low complexity" evidence="5">
    <location>
        <begin position="44"/>
        <end position="58"/>
    </location>
</feature>
<dbReference type="EMBL" id="MCFA01000013">
    <property type="protein sequence ID" value="ORY17352.1"/>
    <property type="molecule type" value="Genomic_DNA"/>
</dbReference>
<feature type="compositionally biased region" description="Low complexity" evidence="5">
    <location>
        <begin position="249"/>
        <end position="261"/>
    </location>
</feature>
<evidence type="ECO:0000256" key="5">
    <source>
        <dbReference type="SAM" id="MobiDB-lite"/>
    </source>
</evidence>
<protein>
    <recommendedName>
        <fullName evidence="6">Homeobox domain-containing protein</fullName>
    </recommendedName>
</protein>
<keyword evidence="8" id="KW-1185">Reference proteome</keyword>
<dbReference type="Proteomes" id="UP000193144">
    <property type="component" value="Unassembled WGS sequence"/>
</dbReference>
<feature type="compositionally biased region" description="Polar residues" evidence="5">
    <location>
        <begin position="59"/>
        <end position="69"/>
    </location>
</feature>
<dbReference type="Gene3D" id="1.10.10.60">
    <property type="entry name" value="Homeodomain-like"/>
    <property type="match status" value="1"/>
</dbReference>
<feature type="region of interest" description="Disordered" evidence="5">
    <location>
        <begin position="485"/>
        <end position="517"/>
    </location>
</feature>
<dbReference type="GO" id="GO:0003677">
    <property type="term" value="F:DNA binding"/>
    <property type="evidence" value="ECO:0007669"/>
    <property type="project" value="UniProtKB-UniRule"/>
</dbReference>
<feature type="domain" description="Homeobox" evidence="6">
    <location>
        <begin position="426"/>
        <end position="489"/>
    </location>
</feature>
<dbReference type="OrthoDB" id="10056939at2759"/>
<dbReference type="InterPro" id="IPR009057">
    <property type="entry name" value="Homeodomain-like_sf"/>
</dbReference>
<feature type="region of interest" description="Disordered" evidence="5">
    <location>
        <begin position="44"/>
        <end position="69"/>
    </location>
</feature>
<dbReference type="SUPFAM" id="SSF46689">
    <property type="entry name" value="Homeodomain-like"/>
    <property type="match status" value="1"/>
</dbReference>
<evidence type="ECO:0000256" key="2">
    <source>
        <dbReference type="ARBA" id="ARBA00023155"/>
    </source>
</evidence>
<dbReference type="SMART" id="SM00389">
    <property type="entry name" value="HOX"/>
    <property type="match status" value="1"/>
</dbReference>
<feature type="region of interest" description="Disordered" evidence="5">
    <location>
        <begin position="178"/>
        <end position="261"/>
    </location>
</feature>
<feature type="DNA-binding region" description="Homeobox" evidence="4">
    <location>
        <begin position="428"/>
        <end position="490"/>
    </location>
</feature>
<gene>
    <name evidence="7" type="ORF">BCR34DRAFT_597137</name>
</gene>
<evidence type="ECO:0000256" key="4">
    <source>
        <dbReference type="PROSITE-ProRule" id="PRU00108"/>
    </source>
</evidence>
<dbReference type="InterPro" id="IPR001356">
    <property type="entry name" value="HD"/>
</dbReference>
<dbReference type="AlphaFoldDB" id="A0A1Y2A493"/>
<evidence type="ECO:0000313" key="7">
    <source>
        <dbReference type="EMBL" id="ORY17352.1"/>
    </source>
</evidence>
<keyword evidence="2 4" id="KW-0371">Homeobox</keyword>
<dbReference type="CDD" id="cd00086">
    <property type="entry name" value="homeodomain"/>
    <property type="match status" value="1"/>
</dbReference>
<comment type="subcellular location">
    <subcellularLocation>
        <location evidence="4">Nucleus</location>
    </subcellularLocation>
</comment>